<evidence type="ECO:0000313" key="3">
    <source>
        <dbReference type="Proteomes" id="UP000427281"/>
    </source>
</evidence>
<dbReference type="InterPro" id="IPR008969">
    <property type="entry name" value="CarboxyPept-like_regulatory"/>
</dbReference>
<keyword evidence="3" id="KW-1185">Reference proteome</keyword>
<dbReference type="SUPFAM" id="SSF49464">
    <property type="entry name" value="Carboxypeptidase regulatory domain-like"/>
    <property type="match status" value="1"/>
</dbReference>
<feature type="region of interest" description="Disordered" evidence="1">
    <location>
        <begin position="342"/>
        <end position="363"/>
    </location>
</feature>
<dbReference type="Proteomes" id="UP000427281">
    <property type="component" value="Chromosome"/>
</dbReference>
<keyword evidence="2" id="KW-0121">Carboxypeptidase</keyword>
<accession>A0A6I6AE29</accession>
<keyword evidence="2" id="KW-0645">Protease</keyword>
<evidence type="ECO:0000313" key="2">
    <source>
        <dbReference type="EMBL" id="QGQ23635.1"/>
    </source>
</evidence>
<reference evidence="2 3" key="1">
    <citation type="submission" date="2019-09" db="EMBL/GenBank/DDBJ databases">
        <title>Gimesia benthica sp. nov., a novel bacterium isolated from deep-sea water of the Northwest Indian Ocean.</title>
        <authorList>
            <person name="Dai X."/>
        </authorList>
    </citation>
    <scope>NUCLEOTIDE SEQUENCE [LARGE SCALE GENOMIC DNA]</scope>
    <source>
        <strain evidence="2 3">E7</strain>
    </source>
</reference>
<evidence type="ECO:0000256" key="1">
    <source>
        <dbReference type="SAM" id="MobiDB-lite"/>
    </source>
</evidence>
<name>A0A6I6AE29_9PLAN</name>
<keyword evidence="2" id="KW-0378">Hydrolase</keyword>
<proteinExistence type="predicted"/>
<dbReference type="GO" id="GO:0004180">
    <property type="term" value="F:carboxypeptidase activity"/>
    <property type="evidence" value="ECO:0007669"/>
    <property type="project" value="UniProtKB-KW"/>
</dbReference>
<dbReference type="EMBL" id="CP043930">
    <property type="protein sequence ID" value="QGQ23635.1"/>
    <property type="molecule type" value="Genomic_DNA"/>
</dbReference>
<sequence>MKTSFHLLKTSHIMSQLITVFLRASNRVGRSPFAMHLLLLSLTLLAPLQSRADNPRTPLQQTIQGTVVDQQNQPVAGARVFIESRDWFELDLPNLETTTDAQGRFKLTDDLWHIQGQTLQARDSQNRMAQLSLPGPSLREPKLLELNDLRLQLTPPKRIELEVVDAKGKPVPAALTGIMALTKTWGIGKTDSAGKITFQIPPDVDLKYAVALRDGYGADYRAYRLKLEDKYKPGAKPAKFPDHPLRLTLAGAQPLKIKLESAEGKPLSGIGLEPQSVWKPDQPLPMPLPLMFYVTRQLEQTTDNAGTTVFAWLPHWQKQRIYFWVKNREYIPHRIAYEPSKDKGTLTVQLTPKPPAPEQDRKP</sequence>
<dbReference type="AlphaFoldDB" id="A0A6I6AE29"/>
<dbReference type="Gene3D" id="2.60.40.1120">
    <property type="entry name" value="Carboxypeptidase-like, regulatory domain"/>
    <property type="match status" value="1"/>
</dbReference>
<organism evidence="2 3">
    <name type="scientific">Gimesia benthica</name>
    <dbReference type="NCBI Taxonomy" id="2608982"/>
    <lineage>
        <taxon>Bacteria</taxon>
        <taxon>Pseudomonadati</taxon>
        <taxon>Planctomycetota</taxon>
        <taxon>Planctomycetia</taxon>
        <taxon>Planctomycetales</taxon>
        <taxon>Planctomycetaceae</taxon>
        <taxon>Gimesia</taxon>
    </lineage>
</organism>
<gene>
    <name evidence="2" type="ORF">F1728_13525</name>
</gene>
<protein>
    <submittedName>
        <fullName evidence="2">Carboxypeptidase regulatory-like domain-containing protein</fullName>
    </submittedName>
</protein>
<dbReference type="KEGG" id="gim:F1728_13525"/>